<feature type="transmembrane region" description="Helical" evidence="2">
    <location>
        <begin position="136"/>
        <end position="152"/>
    </location>
</feature>
<dbReference type="OrthoDB" id="1357763at2"/>
<gene>
    <name evidence="4" type="ORF">BST97_01420</name>
</gene>
<reference evidence="4 5" key="1">
    <citation type="submission" date="2016-11" db="EMBL/GenBank/DDBJ databases">
        <title>Trade-off between light-utilization and light-protection in marine flavobacteria.</title>
        <authorList>
            <person name="Kumagai Y."/>
        </authorList>
    </citation>
    <scope>NUCLEOTIDE SEQUENCE [LARGE SCALE GENOMIC DNA]</scope>
    <source>
        <strain evidence="4 5">JCM 13191</strain>
    </source>
</reference>
<dbReference type="AlphaFoldDB" id="A0A1W6MGX8"/>
<feature type="domain" description="HTH cro/C1-type" evidence="3">
    <location>
        <begin position="8"/>
        <end position="62"/>
    </location>
</feature>
<dbReference type="CDD" id="cd00093">
    <property type="entry name" value="HTH_XRE"/>
    <property type="match status" value="1"/>
</dbReference>
<name>A0A1W6MGX8_9FLAO</name>
<dbReference type="STRING" id="331648.BST97_01420"/>
<evidence type="ECO:0000256" key="1">
    <source>
        <dbReference type="ARBA" id="ARBA00023125"/>
    </source>
</evidence>
<feature type="transmembrane region" description="Helical" evidence="2">
    <location>
        <begin position="158"/>
        <end position="178"/>
    </location>
</feature>
<dbReference type="Gene3D" id="1.10.260.40">
    <property type="entry name" value="lambda repressor-like DNA-binding domains"/>
    <property type="match status" value="1"/>
</dbReference>
<evidence type="ECO:0000313" key="5">
    <source>
        <dbReference type="Proteomes" id="UP000193431"/>
    </source>
</evidence>
<dbReference type="PANTHER" id="PTHR46558:SF4">
    <property type="entry name" value="DNA-BIDING PHAGE PROTEIN"/>
    <property type="match status" value="1"/>
</dbReference>
<evidence type="ECO:0000313" key="4">
    <source>
        <dbReference type="EMBL" id="ARN76766.1"/>
    </source>
</evidence>
<dbReference type="GO" id="GO:0003677">
    <property type="term" value="F:DNA binding"/>
    <property type="evidence" value="ECO:0007669"/>
    <property type="project" value="UniProtKB-KW"/>
</dbReference>
<dbReference type="PROSITE" id="PS50943">
    <property type="entry name" value="HTH_CROC1"/>
    <property type="match status" value="1"/>
</dbReference>
<protein>
    <recommendedName>
        <fullName evidence="3">HTH cro/C1-type domain-containing protein</fullName>
    </recommendedName>
</protein>
<dbReference type="SMART" id="SM00530">
    <property type="entry name" value="HTH_XRE"/>
    <property type="match status" value="1"/>
</dbReference>
<dbReference type="SUPFAM" id="SSF47413">
    <property type="entry name" value="lambda repressor-like DNA-binding domains"/>
    <property type="match status" value="1"/>
</dbReference>
<organism evidence="4 5">
    <name type="scientific">Nonlabens spongiae</name>
    <dbReference type="NCBI Taxonomy" id="331648"/>
    <lineage>
        <taxon>Bacteria</taxon>
        <taxon>Pseudomonadati</taxon>
        <taxon>Bacteroidota</taxon>
        <taxon>Flavobacteriia</taxon>
        <taxon>Flavobacteriales</taxon>
        <taxon>Flavobacteriaceae</taxon>
        <taxon>Nonlabens</taxon>
    </lineage>
</organism>
<evidence type="ECO:0000256" key="2">
    <source>
        <dbReference type="SAM" id="Phobius"/>
    </source>
</evidence>
<evidence type="ECO:0000259" key="3">
    <source>
        <dbReference type="PROSITE" id="PS50943"/>
    </source>
</evidence>
<proteinExistence type="predicted"/>
<dbReference type="InterPro" id="IPR010982">
    <property type="entry name" value="Lambda_DNA-bd_dom_sf"/>
</dbReference>
<accession>A0A1W6MGX8</accession>
<sequence>MNWIAKKISETRKIKGLTQEELAEQAKINLRTIQRIENSESEPRGKTLNLICEVLEIDSKELIITENSIQEKNIGTKIVNGLFLIALNMVLMGIIGFLTLDSNANMNSVFGGYLLSVFLPFFIVVMTKRMIGMERMLKFGFGYIVYFILVMVKPGFPTGFVTGLFPCLLISLSVLYFGNELIKKKE</sequence>
<keyword evidence="5" id="KW-1185">Reference proteome</keyword>
<keyword evidence="1" id="KW-0238">DNA-binding</keyword>
<dbReference type="PANTHER" id="PTHR46558">
    <property type="entry name" value="TRACRIPTIONAL REGULATORY PROTEIN-RELATED-RELATED"/>
    <property type="match status" value="1"/>
</dbReference>
<dbReference type="Pfam" id="PF01381">
    <property type="entry name" value="HTH_3"/>
    <property type="match status" value="1"/>
</dbReference>
<feature type="transmembrane region" description="Helical" evidence="2">
    <location>
        <begin position="106"/>
        <end position="124"/>
    </location>
</feature>
<keyword evidence="2" id="KW-1133">Transmembrane helix</keyword>
<dbReference type="InterPro" id="IPR001387">
    <property type="entry name" value="Cro/C1-type_HTH"/>
</dbReference>
<dbReference type="Proteomes" id="UP000193431">
    <property type="component" value="Chromosome"/>
</dbReference>
<dbReference type="EMBL" id="CP019344">
    <property type="protein sequence ID" value="ARN76766.1"/>
    <property type="molecule type" value="Genomic_DNA"/>
</dbReference>
<keyword evidence="2" id="KW-0812">Transmembrane</keyword>
<dbReference type="RefSeq" id="WP_085765567.1">
    <property type="nucleotide sequence ID" value="NZ_CP019344.1"/>
</dbReference>
<keyword evidence="2" id="KW-0472">Membrane</keyword>
<feature type="transmembrane region" description="Helical" evidence="2">
    <location>
        <begin position="78"/>
        <end position="100"/>
    </location>
</feature>